<feature type="coiled-coil region" evidence="1">
    <location>
        <begin position="132"/>
        <end position="168"/>
    </location>
</feature>
<accession>A0A6J5PXG3</accession>
<reference evidence="3" key="1">
    <citation type="submission" date="2020-05" db="EMBL/GenBank/DDBJ databases">
        <authorList>
            <person name="Chiriac C."/>
            <person name="Salcher M."/>
            <person name="Ghai R."/>
            <person name="Kavagutti S V."/>
        </authorList>
    </citation>
    <scope>NUCLEOTIDE SEQUENCE</scope>
</reference>
<organism evidence="3">
    <name type="scientific">uncultured Caudovirales phage</name>
    <dbReference type="NCBI Taxonomy" id="2100421"/>
    <lineage>
        <taxon>Viruses</taxon>
        <taxon>Duplodnaviria</taxon>
        <taxon>Heunggongvirae</taxon>
        <taxon>Uroviricota</taxon>
        <taxon>Caudoviricetes</taxon>
        <taxon>Peduoviridae</taxon>
        <taxon>Maltschvirus</taxon>
        <taxon>Maltschvirus maltsch</taxon>
    </lineage>
</organism>
<dbReference type="EMBL" id="LR796877">
    <property type="protein sequence ID" value="CAB4172064.1"/>
    <property type="molecule type" value="Genomic_DNA"/>
</dbReference>
<sequence>MSDTFAPAPDAEPEIGSTDSSEASQTTEKQYLDPTEYSNYRVPVKLNGEEQDVSFTEAIAGYQRQADYTQKTQELAEQRQALQFAATLQTALENDPAGTLNLLRNHYGISEAQAQEMVDSYDEDMDPRDVQLSQLDKRLAQFEEQQSQQQIEKEISRLQSKYEDFDTNQVVQAAIRSGSTDLEATYKQIAFDVIMKQRELQSQAAVQSQLKESEVVQAKRDAGVISGGSSATASTTDESATSISTLAEAFAAAKRQLLAN</sequence>
<keyword evidence="1" id="KW-0175">Coiled coil</keyword>
<name>A0A6J5PXG3_9CAUD</name>
<evidence type="ECO:0000313" key="3">
    <source>
        <dbReference type="EMBL" id="CAB4172064.1"/>
    </source>
</evidence>
<evidence type="ECO:0000256" key="2">
    <source>
        <dbReference type="SAM" id="MobiDB-lite"/>
    </source>
</evidence>
<proteinExistence type="predicted"/>
<feature type="region of interest" description="Disordered" evidence="2">
    <location>
        <begin position="1"/>
        <end position="38"/>
    </location>
</feature>
<feature type="compositionally biased region" description="Polar residues" evidence="2">
    <location>
        <begin position="17"/>
        <end position="29"/>
    </location>
</feature>
<gene>
    <name evidence="3" type="ORF">UFOVP923_47</name>
</gene>
<evidence type="ECO:0000256" key="1">
    <source>
        <dbReference type="SAM" id="Coils"/>
    </source>
</evidence>
<evidence type="ECO:0008006" key="4">
    <source>
        <dbReference type="Google" id="ProtNLM"/>
    </source>
</evidence>
<protein>
    <recommendedName>
        <fullName evidence="4">Scaffolding protein</fullName>
    </recommendedName>
</protein>